<comment type="caution">
    <text evidence="1">The sequence shown here is derived from an EMBL/GenBank/DDBJ whole genome shotgun (WGS) entry which is preliminary data.</text>
</comment>
<dbReference type="PATRIC" id="fig|471514.4.peg.4057"/>
<keyword evidence="2" id="KW-1185">Reference proteome</keyword>
<dbReference type="Gene3D" id="3.40.30.10">
    <property type="entry name" value="Glutaredoxin"/>
    <property type="match status" value="1"/>
</dbReference>
<dbReference type="Proteomes" id="UP000050482">
    <property type="component" value="Unassembled WGS sequence"/>
</dbReference>
<dbReference type="STRING" id="471514.AN477_04105"/>
<proteinExistence type="predicted"/>
<dbReference type="AlphaFoldDB" id="A0A0P9GUZ0"/>
<gene>
    <name evidence="1" type="ORF">AN477_04105</name>
</gene>
<dbReference type="InterPro" id="IPR036249">
    <property type="entry name" value="Thioredoxin-like_sf"/>
</dbReference>
<evidence type="ECO:0008006" key="3">
    <source>
        <dbReference type="Google" id="ProtNLM"/>
    </source>
</evidence>
<evidence type="ECO:0000313" key="2">
    <source>
        <dbReference type="Proteomes" id="UP000050482"/>
    </source>
</evidence>
<dbReference type="EMBL" id="LJCO01000015">
    <property type="protein sequence ID" value="KPV45068.1"/>
    <property type="molecule type" value="Genomic_DNA"/>
</dbReference>
<name>A0A0P9GUZ0_9BACL</name>
<organism evidence="1 2">
    <name type="scientific">Alicyclobacillus ferrooxydans</name>
    <dbReference type="NCBI Taxonomy" id="471514"/>
    <lineage>
        <taxon>Bacteria</taxon>
        <taxon>Bacillati</taxon>
        <taxon>Bacillota</taxon>
        <taxon>Bacilli</taxon>
        <taxon>Bacillales</taxon>
        <taxon>Alicyclobacillaceae</taxon>
        <taxon>Alicyclobacillus</taxon>
    </lineage>
</organism>
<dbReference type="SUPFAM" id="SSF52833">
    <property type="entry name" value="Thioredoxin-like"/>
    <property type="match status" value="1"/>
</dbReference>
<evidence type="ECO:0000313" key="1">
    <source>
        <dbReference type="EMBL" id="KPV45068.1"/>
    </source>
</evidence>
<accession>A0A0P9GUZ0</accession>
<reference evidence="1 2" key="1">
    <citation type="submission" date="2015-09" db="EMBL/GenBank/DDBJ databases">
        <title>Draft genome sequence of Alicyclobacillus ferrooxydans DSM 22381.</title>
        <authorList>
            <person name="Hemp J."/>
        </authorList>
    </citation>
    <scope>NUCLEOTIDE SEQUENCE [LARGE SCALE GENOMIC DNA]</scope>
    <source>
        <strain evidence="1 2">TC-34</strain>
    </source>
</reference>
<sequence>MSYFHENDIPIQIKDIVNDPDALNEFREHGCFATPVIMIDGKKFVGFDEEEVEQVLGRARLS</sequence>
<protein>
    <recommendedName>
        <fullName evidence="3">Glutaredoxin</fullName>
    </recommendedName>
</protein>